<evidence type="ECO:0000256" key="4">
    <source>
        <dbReference type="ARBA" id="ARBA00022679"/>
    </source>
</evidence>
<keyword evidence="4 13" id="KW-0808">Transferase</keyword>
<feature type="transmembrane region" description="Helical" evidence="13 14">
    <location>
        <begin position="202"/>
        <end position="220"/>
    </location>
</feature>
<keyword evidence="10 13" id="KW-0472">Membrane</keyword>
<dbReference type="HAMAP" id="MF_03217">
    <property type="entry name" value="PEMT"/>
    <property type="match status" value="1"/>
</dbReference>
<comment type="similarity">
    <text evidence="13 14">Belongs to the class VI-like SAM-binding methyltransferase superfamily. CHO2 family.</text>
</comment>
<comment type="catalytic activity">
    <reaction evidence="13 14">
        <text>a 1,2-diacyl-sn-glycero-3-phosphoethanolamine + S-adenosyl-L-methionine = a 1,2-diacyl-sn-glycero-3-phospho-N-methylethanolamine + S-adenosyl-L-homocysteine + H(+)</text>
        <dbReference type="Rhea" id="RHEA:11164"/>
        <dbReference type="ChEBI" id="CHEBI:15378"/>
        <dbReference type="ChEBI" id="CHEBI:57856"/>
        <dbReference type="ChEBI" id="CHEBI:59789"/>
        <dbReference type="ChEBI" id="CHEBI:64573"/>
        <dbReference type="ChEBI" id="CHEBI:64612"/>
        <dbReference type="EC" id="2.1.1.17"/>
    </reaction>
</comment>
<evidence type="ECO:0000256" key="13">
    <source>
        <dbReference type="HAMAP-Rule" id="MF_03217"/>
    </source>
</evidence>
<keyword evidence="6 13" id="KW-0812">Transmembrane</keyword>
<evidence type="ECO:0000256" key="14">
    <source>
        <dbReference type="RuleBase" id="RU361122"/>
    </source>
</evidence>
<evidence type="ECO:0000256" key="1">
    <source>
        <dbReference type="ARBA" id="ARBA00004127"/>
    </source>
</evidence>
<evidence type="ECO:0000256" key="7">
    <source>
        <dbReference type="ARBA" id="ARBA00022824"/>
    </source>
</evidence>
<dbReference type="GO" id="GO:0032259">
    <property type="term" value="P:methylation"/>
    <property type="evidence" value="ECO:0007669"/>
    <property type="project" value="UniProtKB-KW"/>
</dbReference>
<gene>
    <name evidence="15" type="ORF">LAME_0A05072G</name>
</gene>
<keyword evidence="9 13" id="KW-0443">Lipid metabolism</keyword>
<keyword evidence="11 13" id="KW-0594">Phospholipid biosynthesis</keyword>
<protein>
    <recommendedName>
        <fullName evidence="13 14">Phosphatidylethanolamine N-methyltransferase</fullName>
        <shortName evidence="13">PE methyltransferase</shortName>
        <shortName evidence="13 14">PEAMT</shortName>
        <shortName evidence="13">PEMT</shortName>
        <ecNumber evidence="13 14">2.1.1.17</ecNumber>
    </recommendedName>
</protein>
<keyword evidence="12 13" id="KW-1208">Phospholipid metabolism</keyword>
<evidence type="ECO:0000256" key="10">
    <source>
        <dbReference type="ARBA" id="ARBA00023136"/>
    </source>
</evidence>
<keyword evidence="7 13" id="KW-0256">Endoplasmic reticulum</keyword>
<dbReference type="UniPathway" id="UPA00753"/>
<evidence type="ECO:0000256" key="11">
    <source>
        <dbReference type="ARBA" id="ARBA00023209"/>
    </source>
</evidence>
<dbReference type="InterPro" id="IPR016219">
    <property type="entry name" value="Phosphatid-EA_MeTrfase_fun"/>
</dbReference>
<dbReference type="PROSITE" id="PS51598">
    <property type="entry name" value="SAM_CHO2"/>
    <property type="match status" value="1"/>
</dbReference>
<evidence type="ECO:0000313" key="15">
    <source>
        <dbReference type="EMBL" id="SCU78607.1"/>
    </source>
</evidence>
<dbReference type="Gene3D" id="1.20.120.1630">
    <property type="match status" value="1"/>
</dbReference>
<accession>A0A1G4IPM8</accession>
<evidence type="ECO:0000256" key="8">
    <source>
        <dbReference type="ARBA" id="ARBA00022989"/>
    </source>
</evidence>
<reference evidence="16" key="1">
    <citation type="submission" date="2016-03" db="EMBL/GenBank/DDBJ databases">
        <authorList>
            <person name="Devillers Hugo."/>
        </authorList>
    </citation>
    <scope>NUCLEOTIDE SEQUENCE [LARGE SCALE GENOMIC DNA]</scope>
</reference>
<keyword evidence="5 13" id="KW-0949">S-adenosyl-L-methionine</keyword>
<dbReference type="OrthoDB" id="4583at2759"/>
<feature type="transmembrane region" description="Helical" evidence="13 14">
    <location>
        <begin position="422"/>
        <end position="441"/>
    </location>
</feature>
<comment type="function">
    <text evidence="13 14">Catalyzes the first step of the methylation pathway of phosphatidylcholine biosynthesis, the SAM-dependent methylation of phosphatidylethanolamine (PE) to phosphatidylmonomethylethanolamine (PMME).</text>
</comment>
<dbReference type="GO" id="GO:0005789">
    <property type="term" value="C:endoplasmic reticulum membrane"/>
    <property type="evidence" value="ECO:0007669"/>
    <property type="project" value="UniProtKB-SubCell"/>
</dbReference>
<sequence>MLKDPKKKSSKSVKVKTMVDPVAKQWPEGVTVARTRSSNVEFVPAKTHDMVRSLFDPTLKKSFLEVLISLAIISNVVLCYFAASKFGVVFTKWLYLWQYVFWRLCYNIGIGVILYHQSKYESLTQYAKRHALFSKKNQHWLARFCRFELHSKMPSSYRVEAFPEEFNTWLLFRQFVDLILMQDFTTYMLFVCLSIPKTVLPSHSVSVLLGVMMILFNIWVKIDAHRVVKDYAWYWGDFFYFQDSKLVFDGVFNISPHPMYSIGYMGYYGLSLISGDYKVLLVSIGGHLLQFLFLRYCETPHIEKIYGPDAVESDNAQIDELLVKENRNYSKPLITKGFSLTNFDKLRLTDYFTVATVLAIIALTATLKPSTKTLFCATLGTKLVTSIFLSLILHKQSTSKWFTRLFMKNGYTQVHSFHQWQFIYNYSLTVTYTLLMLQSFFEFKSIESRNYTQVIFGFLLCYLQKWCDDEILTAISEFGWFYGDFFLTNYISSRKLNSQGIYRYLSNPERFLGVAGCWGSVLITQFSPYNMALAVVWTAANFALVKLVEEPHVNKVYGAKNRQSGVSSTLKGFKPIRRFSEIVDKMESRIAEHLTFSDSVFEAEESSDKSEAQWNEMLQKALNNATANLAPNFEFRVGDGISDTILIPGPIEAHWQLPAKLHNEKDWVGLYEVLGTGDDRRRTKIPTNGLWSGTTKDSYPGIGRPENCVASFKKTADVVSGDLNFDYQLMFFEEGIYELRYHSKDSHKVLMISPPFRLSLPELDCSSSESMNEGLGEFLKACHAYENGKYMPGKNQHFSEKCFKNIIKQAAGVDLSIKYLRKINYDIAVISQTVQEIKNVLRDLD</sequence>
<proteinExistence type="inferred from homology"/>
<evidence type="ECO:0000256" key="3">
    <source>
        <dbReference type="ARBA" id="ARBA00022603"/>
    </source>
</evidence>
<keyword evidence="16" id="KW-1185">Reference proteome</keyword>
<feature type="transmembrane region" description="Helical" evidence="13 14">
    <location>
        <begin position="62"/>
        <end position="83"/>
    </location>
</feature>
<dbReference type="EMBL" id="LT598483">
    <property type="protein sequence ID" value="SCU78607.1"/>
    <property type="molecule type" value="Genomic_DNA"/>
</dbReference>
<keyword evidence="2 13" id="KW-0444">Lipid biosynthesis</keyword>
<dbReference type="EC" id="2.1.1.17" evidence="13 14"/>
<dbReference type="PIRSF" id="PIRSF000383">
    <property type="entry name" value="PEAMT"/>
    <property type="match status" value="1"/>
</dbReference>
<dbReference type="GO" id="GO:0004608">
    <property type="term" value="F:phosphatidylethanolamine N-methyltransferase activity"/>
    <property type="evidence" value="ECO:0007669"/>
    <property type="project" value="UniProtKB-UniRule"/>
</dbReference>
<name>A0A1G4IPM8_9SACH</name>
<dbReference type="GO" id="GO:0006656">
    <property type="term" value="P:phosphatidylcholine biosynthetic process"/>
    <property type="evidence" value="ECO:0007669"/>
    <property type="project" value="UniProtKB-UniRule"/>
</dbReference>
<keyword evidence="8 13" id="KW-1133">Transmembrane helix</keyword>
<comment type="caution">
    <text evidence="13 14">Lacks conserved residue(s) required for the propagation of feature annotation.</text>
</comment>
<feature type="transmembrane region" description="Helical" evidence="13 14">
    <location>
        <begin position="95"/>
        <end position="115"/>
    </location>
</feature>
<keyword evidence="3 13" id="KW-0489">Methyltransferase</keyword>
<dbReference type="PANTHER" id="PTHR32138">
    <property type="entry name" value="PHOSPHATIDYLETHANOLAMINE N-METHYLTRANSFERASE"/>
    <property type="match status" value="1"/>
</dbReference>
<feature type="transmembrane region" description="Helical" evidence="13 14">
    <location>
        <begin position="373"/>
        <end position="394"/>
    </location>
</feature>
<dbReference type="Proteomes" id="UP000191144">
    <property type="component" value="Chromosome A"/>
</dbReference>
<evidence type="ECO:0000256" key="5">
    <source>
        <dbReference type="ARBA" id="ARBA00022691"/>
    </source>
</evidence>
<evidence type="ECO:0000256" key="12">
    <source>
        <dbReference type="ARBA" id="ARBA00023264"/>
    </source>
</evidence>
<evidence type="ECO:0000313" key="16">
    <source>
        <dbReference type="Proteomes" id="UP000191144"/>
    </source>
</evidence>
<dbReference type="PANTHER" id="PTHR32138:SF0">
    <property type="entry name" value="PHOSPHATIDYLETHANOLAMINE N-METHYLTRANSFERASE"/>
    <property type="match status" value="1"/>
</dbReference>
<evidence type="ECO:0000256" key="6">
    <source>
        <dbReference type="ARBA" id="ARBA00022692"/>
    </source>
</evidence>
<evidence type="ECO:0000256" key="9">
    <source>
        <dbReference type="ARBA" id="ARBA00023098"/>
    </source>
</evidence>
<dbReference type="Pfam" id="PF04191">
    <property type="entry name" value="PEMT"/>
    <property type="match status" value="2"/>
</dbReference>
<dbReference type="InterPro" id="IPR007318">
    <property type="entry name" value="Phopholipid_MeTrfase"/>
</dbReference>
<organism evidence="15 16">
    <name type="scientific">Lachancea meyersii CBS 8951</name>
    <dbReference type="NCBI Taxonomy" id="1266667"/>
    <lineage>
        <taxon>Eukaryota</taxon>
        <taxon>Fungi</taxon>
        <taxon>Dikarya</taxon>
        <taxon>Ascomycota</taxon>
        <taxon>Saccharomycotina</taxon>
        <taxon>Saccharomycetes</taxon>
        <taxon>Saccharomycetales</taxon>
        <taxon>Saccharomycetaceae</taxon>
        <taxon>Lachancea</taxon>
    </lineage>
</organism>
<evidence type="ECO:0000256" key="2">
    <source>
        <dbReference type="ARBA" id="ARBA00022516"/>
    </source>
</evidence>
<comment type="pathway">
    <text evidence="13 14">Phospholipid metabolism; phosphatidylcholine biosynthesis.</text>
</comment>
<comment type="subcellular location">
    <subcellularLocation>
        <location evidence="1">Endomembrane system</location>
        <topology evidence="1">Multi-pass membrane protein</topology>
    </subcellularLocation>
    <subcellularLocation>
        <location evidence="13 14">Endoplasmic reticulum membrane</location>
        <topology evidence="13 14">Multi-pass membrane protein</topology>
    </subcellularLocation>
</comment>
<dbReference type="AlphaFoldDB" id="A0A1G4IPM8"/>
<feature type="transmembrane region" description="Helical" evidence="13 14">
    <location>
        <begin position="348"/>
        <end position="367"/>
    </location>
</feature>